<dbReference type="RefSeq" id="XP_031027043.1">
    <property type="nucleotide sequence ID" value="XM_031166954.1"/>
</dbReference>
<dbReference type="InterPro" id="IPR039278">
    <property type="entry name" value="Red1"/>
</dbReference>
<dbReference type="Proteomes" id="UP000319731">
    <property type="component" value="Unassembled WGS sequence"/>
</dbReference>
<feature type="compositionally biased region" description="Polar residues" evidence="2">
    <location>
        <begin position="600"/>
        <end position="609"/>
    </location>
</feature>
<evidence type="ECO:0000256" key="1">
    <source>
        <dbReference type="SAM" id="Coils"/>
    </source>
</evidence>
<dbReference type="SUPFAM" id="SSF48452">
    <property type="entry name" value="TPR-like"/>
    <property type="match status" value="1"/>
</dbReference>
<feature type="compositionally biased region" description="Acidic residues" evidence="2">
    <location>
        <begin position="379"/>
        <end position="389"/>
    </location>
</feature>
<feature type="compositionally biased region" description="Low complexity" evidence="2">
    <location>
        <begin position="407"/>
        <end position="419"/>
    </location>
</feature>
<organism evidence="3 4">
    <name type="scientific">Synchytrium microbalum</name>
    <dbReference type="NCBI Taxonomy" id="1806994"/>
    <lineage>
        <taxon>Eukaryota</taxon>
        <taxon>Fungi</taxon>
        <taxon>Fungi incertae sedis</taxon>
        <taxon>Chytridiomycota</taxon>
        <taxon>Chytridiomycota incertae sedis</taxon>
        <taxon>Chytridiomycetes</taxon>
        <taxon>Synchytriales</taxon>
        <taxon>Synchytriaceae</taxon>
        <taxon>Synchytrium</taxon>
    </lineage>
</organism>
<dbReference type="GO" id="GO:0005634">
    <property type="term" value="C:nucleus"/>
    <property type="evidence" value="ECO:0007669"/>
    <property type="project" value="TreeGrafter"/>
</dbReference>
<keyword evidence="4" id="KW-1185">Reference proteome</keyword>
<feature type="coiled-coil region" evidence="1">
    <location>
        <begin position="426"/>
        <end position="453"/>
    </location>
</feature>
<feature type="compositionally biased region" description="Acidic residues" evidence="2">
    <location>
        <begin position="1"/>
        <end position="14"/>
    </location>
</feature>
<feature type="coiled-coil region" evidence="1">
    <location>
        <begin position="630"/>
        <end position="709"/>
    </location>
</feature>
<feature type="compositionally biased region" description="Low complexity" evidence="2">
    <location>
        <begin position="763"/>
        <end position="775"/>
    </location>
</feature>
<dbReference type="GO" id="GO:0000178">
    <property type="term" value="C:exosome (RNase complex)"/>
    <property type="evidence" value="ECO:0007669"/>
    <property type="project" value="TreeGrafter"/>
</dbReference>
<dbReference type="SMART" id="SM00386">
    <property type="entry name" value="HAT"/>
    <property type="match status" value="2"/>
</dbReference>
<dbReference type="OrthoDB" id="1922977at2759"/>
<dbReference type="STRING" id="1806994.A0A507CBH6"/>
<evidence type="ECO:0000313" key="3">
    <source>
        <dbReference type="EMBL" id="TPX36972.1"/>
    </source>
</evidence>
<dbReference type="GeneID" id="42002251"/>
<feature type="compositionally biased region" description="Low complexity" evidence="2">
    <location>
        <begin position="571"/>
        <end position="581"/>
    </location>
</feature>
<name>A0A507CBH6_9FUNG</name>
<dbReference type="Gene3D" id="1.25.40.10">
    <property type="entry name" value="Tetratricopeptide repeat domain"/>
    <property type="match status" value="2"/>
</dbReference>
<gene>
    <name evidence="3" type="ORF">SmJEL517_g01026</name>
</gene>
<evidence type="ECO:0000256" key="2">
    <source>
        <dbReference type="SAM" id="MobiDB-lite"/>
    </source>
</evidence>
<feature type="compositionally biased region" description="Acidic residues" evidence="2">
    <location>
        <begin position="502"/>
        <end position="511"/>
    </location>
</feature>
<keyword evidence="1" id="KW-0175">Coiled coil</keyword>
<protein>
    <submittedName>
        <fullName evidence="3">Uncharacterized protein</fullName>
    </submittedName>
</protein>
<feature type="compositionally biased region" description="Basic and acidic residues" evidence="2">
    <location>
        <begin position="74"/>
        <end position="86"/>
    </location>
</feature>
<dbReference type="PANTHER" id="PTHR21563:SF3">
    <property type="entry name" value="ZINC FINGER C3H1 DOMAIN-CONTAINING PROTEIN"/>
    <property type="match status" value="1"/>
</dbReference>
<dbReference type="InterPro" id="IPR011990">
    <property type="entry name" value="TPR-like_helical_dom_sf"/>
</dbReference>
<feature type="region of interest" description="Disordered" evidence="2">
    <location>
        <begin position="753"/>
        <end position="799"/>
    </location>
</feature>
<sequence>MADREDGEISDEGEQMTSAGGGIRRTTLNKNKQQRTPLDIPRGGRGPSDSYRPDMDSRGLSGLPPRGRGKTSPRKGDRKNSSEPIKRLSPPPPRTRSPQKAAVVPPARKSPAKDSKASKKYAKKQQQRQNQQQNHHLPTFEPLFHQQYPPFHTKLPTPMFPQPNNGFMAPHPSINAVYEAFPVLAQLVSLGRNSPAQYDLCLVDLDVFMGAREAIRALASSWAMTAENISHWVGIDADIVLGALEEPGGPIPENINDLQPNALGEEYAGQFALESSGVKITEILDDESPTIATGTTTTSTTAKAREDSIMDIDSEEAEVQWKQITQHNATQKPQPPIASTPSFHPPIPSRPSAIQMNDYTYGGRNRAPSPGGNYVLDLSDSDSSEEDSDNPPALKEPSVKAPARKPTSSNSMNSNTASNPQIQVKLTQTEREMEMMRQRIKALEDARARKATRLSKKDSEDSIISKSGGMVGEAVLTTKKTTVETVVDPEGSPSISAKADTDDAMDTDSSTEESPSALKEVASTIVKEIMQEVVVVAQKPAVNQPATVLEATAASLSSPLNTVVFSSSPKLSKSADKSASSPSPPINQTVDKPVPPGHSSKLSSPSQVTKAVAPAKSSASASPAYLLVIRKKLELELSNAEEEIAGLTKKGTEYQVIVNKAKAELATHATHVSEWSDQLGRIESKRQELAAELERLANEEAELRSKMVEGDAIKEKLNRQLISLRNDEVALMTKRQTLQLAINGNRLKLLEMAKSPPQPPVPSSSQQPQSTGSSSLKRTAATKEAANPKRQRPARDTEKTRFEELLKLSLVDNTVPFHVLSGHLTQTSSIAAPSLVHKLTSDTEMATTAHFATAVIPDAARIHSTVAKTTAGASINLPPRLPVFNTGLKKLFGAEALGSGRYYDTPLLENDYKTRLDANPTNVSLWMEYAGAMIPNDLNIDSLDGASIKLTKALNVLTRALEIKGNQNSELLWNLYLELLSRKGADKEFRTMCQKAVQTLGANSTRIYWRWYMWARDKADCENVLRLMLKDFGDKHYASLDEEDRSQIILDIVIQRAQNCIQSGREGDAAAWLHRFLTESSVASILSYEMDFESLHSSLPLPLPTSISSSVASRWLSFKDLSYCWLFLLHLLYFGDLPSALFHPYPYDYVIRKDFYFVIDWSSASVPANAPVDLIEDLLRIVVTECRPLVQMENRHPYVALRYNYVALLRHRNRHISQIMEEIGGERDIEFPELADLFVTVLTGEEDYDVAVSMVETLASQLPAPALWNRLARLHVDSNNVLEAMRALINGAAAYVAPSSKAVYQVDGPFESRAIAQVPAEMALNVYCTLLGITFQSTVEISLRQEISRVATKSDLFAWLNFLMLYNLSLDGSELPKTNEFLQDALAQVVDRAERCILWTEIISHESHSQSDPVKAVTTALGRALQDMPATLSRHVYGAGAENESDLSMNLPLAIPDFRRRIMAAGLESLPADKRLGMLRVIDEAMPDVAKSVSFVKMLYDAGDLQAARSILHLCLQDAPRTDRLWKLVLAFEFMTGNEPTVKHLLSKARSYLHPESATWKEVREYSALSEL</sequence>
<feature type="region of interest" description="Disordered" evidence="2">
    <location>
        <begin position="487"/>
        <end position="516"/>
    </location>
</feature>
<comment type="caution">
    <text evidence="3">The sequence shown here is derived from an EMBL/GenBank/DDBJ whole genome shotgun (WGS) entry which is preliminary data.</text>
</comment>
<dbReference type="GO" id="GO:0006396">
    <property type="term" value="P:RNA processing"/>
    <property type="evidence" value="ECO:0007669"/>
    <property type="project" value="InterPro"/>
</dbReference>
<feature type="compositionally biased region" description="Polar residues" evidence="2">
    <location>
        <begin position="26"/>
        <end position="36"/>
    </location>
</feature>
<dbReference type="PANTHER" id="PTHR21563">
    <property type="entry name" value="ZINC FINGER C3H1 DOMAIN-CONTAINING PROTEIN"/>
    <property type="match status" value="1"/>
</dbReference>
<feature type="region of interest" description="Disordered" evidence="2">
    <location>
        <begin position="1"/>
        <end position="133"/>
    </location>
</feature>
<proteinExistence type="predicted"/>
<dbReference type="EMBL" id="QEAO01000003">
    <property type="protein sequence ID" value="TPX36972.1"/>
    <property type="molecule type" value="Genomic_DNA"/>
</dbReference>
<reference evidence="3 4" key="1">
    <citation type="journal article" date="2019" name="Sci. Rep.">
        <title>Comparative genomics of chytrid fungi reveal insights into the obligate biotrophic and pathogenic lifestyle of Synchytrium endobioticum.</title>
        <authorList>
            <person name="van de Vossenberg B.T.L.H."/>
            <person name="Warris S."/>
            <person name="Nguyen H.D.T."/>
            <person name="van Gent-Pelzer M.P.E."/>
            <person name="Joly D.L."/>
            <person name="van de Geest H.C."/>
            <person name="Bonants P.J.M."/>
            <person name="Smith D.S."/>
            <person name="Levesque C.A."/>
            <person name="van der Lee T.A.J."/>
        </authorList>
    </citation>
    <scope>NUCLEOTIDE SEQUENCE [LARGE SCALE GENOMIC DNA]</scope>
    <source>
        <strain evidence="3 4">JEL517</strain>
    </source>
</reference>
<feature type="region of interest" description="Disordered" evidence="2">
    <location>
        <begin position="571"/>
        <end position="615"/>
    </location>
</feature>
<evidence type="ECO:0000313" key="4">
    <source>
        <dbReference type="Proteomes" id="UP000319731"/>
    </source>
</evidence>
<accession>A0A507CBH6</accession>
<dbReference type="InterPro" id="IPR003107">
    <property type="entry name" value="HAT"/>
</dbReference>
<feature type="region of interest" description="Disordered" evidence="2">
    <location>
        <begin position="327"/>
        <end position="422"/>
    </location>
</feature>
<feature type="compositionally biased region" description="Pro residues" evidence="2">
    <location>
        <begin position="333"/>
        <end position="349"/>
    </location>
</feature>